<evidence type="ECO:0000256" key="1">
    <source>
        <dbReference type="ARBA" id="ARBA00009437"/>
    </source>
</evidence>
<dbReference type="InterPro" id="IPR036390">
    <property type="entry name" value="WH_DNA-bd_sf"/>
</dbReference>
<dbReference type="Pfam" id="PF00126">
    <property type="entry name" value="HTH_1"/>
    <property type="match status" value="1"/>
</dbReference>
<dbReference type="PANTHER" id="PTHR30537:SF5">
    <property type="entry name" value="HTH-TYPE TRANSCRIPTIONAL ACTIVATOR TTDR-RELATED"/>
    <property type="match status" value="1"/>
</dbReference>
<dbReference type="Gene3D" id="1.10.10.10">
    <property type="entry name" value="Winged helix-like DNA-binding domain superfamily/Winged helix DNA-binding domain"/>
    <property type="match status" value="1"/>
</dbReference>
<evidence type="ECO:0000259" key="5">
    <source>
        <dbReference type="PROSITE" id="PS50931"/>
    </source>
</evidence>
<keyword evidence="7" id="KW-1185">Reference proteome</keyword>
<evidence type="ECO:0000313" key="6">
    <source>
        <dbReference type="EMBL" id="QEL65219.1"/>
    </source>
</evidence>
<keyword evidence="2" id="KW-0805">Transcription regulation</keyword>
<dbReference type="Pfam" id="PF03466">
    <property type="entry name" value="LysR_substrate"/>
    <property type="match status" value="1"/>
</dbReference>
<dbReference type="EMBL" id="CP022579">
    <property type="protein sequence ID" value="QEL65219.1"/>
    <property type="molecule type" value="Genomic_DNA"/>
</dbReference>
<dbReference type="SUPFAM" id="SSF53850">
    <property type="entry name" value="Periplasmic binding protein-like II"/>
    <property type="match status" value="1"/>
</dbReference>
<dbReference type="RefSeq" id="WP_149425527.1">
    <property type="nucleotide sequence ID" value="NZ_CP022579.1"/>
</dbReference>
<dbReference type="Gene3D" id="3.40.190.290">
    <property type="match status" value="1"/>
</dbReference>
<sequence>MLVPATYPQLDDLRLFCEVVRGGSLAAAAAALSASPSYVSKRLGILEQQLGVRLLHRTTRRLAVTEDGETVLRWARRLLADAEEMALEVKASRAEPEGLLRITASFGFGRCHVAPVVSEFAARHSQVEVRLDILDRPIDPVIEQVDVDVRLGGPLEPHLVAQKVADNHRVLCASPAYLAAHGMPQRLADLARHRCLVIRERDHVFGIWRLAGPGGEETVKVRGTLSANNGEIVHRWALDGHGIMLRSRWDVDTELAGGQLIQVLPAYRQQADIWAVMPYRPAQPPKVRLFVAFLRERMGTHPDHTPLA</sequence>
<dbReference type="InterPro" id="IPR000847">
    <property type="entry name" value="LysR_HTH_N"/>
</dbReference>
<protein>
    <submittedName>
        <fullName evidence="6">LysR family transcriptional regulator, transcriptional activator for dmlA</fullName>
    </submittedName>
</protein>
<dbReference type="GO" id="GO:0043565">
    <property type="term" value="F:sequence-specific DNA binding"/>
    <property type="evidence" value="ECO:0007669"/>
    <property type="project" value="TreeGrafter"/>
</dbReference>
<evidence type="ECO:0000256" key="2">
    <source>
        <dbReference type="ARBA" id="ARBA00023015"/>
    </source>
</evidence>
<dbReference type="InterPro" id="IPR036388">
    <property type="entry name" value="WH-like_DNA-bd_sf"/>
</dbReference>
<comment type="similarity">
    <text evidence="1">Belongs to the LysR transcriptional regulatory family.</text>
</comment>
<dbReference type="KEGG" id="otr:OTERR_17430"/>
<gene>
    <name evidence="6" type="primary">dmlR</name>
    <name evidence="6" type="ORF">OTERR_17430</name>
</gene>
<dbReference type="InterPro" id="IPR058163">
    <property type="entry name" value="LysR-type_TF_proteobact-type"/>
</dbReference>
<dbReference type="SUPFAM" id="SSF46785">
    <property type="entry name" value="Winged helix' DNA-binding domain"/>
    <property type="match status" value="1"/>
</dbReference>
<evidence type="ECO:0000256" key="4">
    <source>
        <dbReference type="ARBA" id="ARBA00023163"/>
    </source>
</evidence>
<dbReference type="InterPro" id="IPR005119">
    <property type="entry name" value="LysR_subst-bd"/>
</dbReference>
<evidence type="ECO:0000313" key="7">
    <source>
        <dbReference type="Proteomes" id="UP000323671"/>
    </source>
</evidence>
<accession>A0A5C1E9B3</accession>
<name>A0A5C1E9B3_9RHOO</name>
<keyword evidence="3" id="KW-0238">DNA-binding</keyword>
<dbReference type="PROSITE" id="PS50931">
    <property type="entry name" value="HTH_LYSR"/>
    <property type="match status" value="1"/>
</dbReference>
<keyword evidence="4" id="KW-0804">Transcription</keyword>
<dbReference type="Proteomes" id="UP000323671">
    <property type="component" value="Chromosome"/>
</dbReference>
<dbReference type="FunFam" id="3.40.190.290:FF:000001">
    <property type="entry name" value="Transcriptional regulator, LysR family"/>
    <property type="match status" value="1"/>
</dbReference>
<dbReference type="AlphaFoldDB" id="A0A5C1E9B3"/>
<organism evidence="6 7">
    <name type="scientific">Oryzomicrobium terrae</name>
    <dbReference type="NCBI Taxonomy" id="1735038"/>
    <lineage>
        <taxon>Bacteria</taxon>
        <taxon>Pseudomonadati</taxon>
        <taxon>Pseudomonadota</taxon>
        <taxon>Betaproteobacteria</taxon>
        <taxon>Rhodocyclales</taxon>
        <taxon>Rhodocyclaceae</taxon>
        <taxon>Oryzomicrobium</taxon>
    </lineage>
</organism>
<proteinExistence type="inferred from homology"/>
<dbReference type="FunFam" id="1.10.10.10:FF:000001">
    <property type="entry name" value="LysR family transcriptional regulator"/>
    <property type="match status" value="1"/>
</dbReference>
<reference evidence="6 7" key="1">
    <citation type="submission" date="2017-07" db="EMBL/GenBank/DDBJ databases">
        <title>Complete genome sequence of Oryzomicrobium terrae TPP412.</title>
        <authorList>
            <person name="Chiu L.-W."/>
            <person name="Lo K.-J."/>
            <person name="Tsai Y.-M."/>
            <person name="Lin S.-S."/>
            <person name="Kuo C.-H."/>
            <person name="Liu C.-T."/>
        </authorList>
    </citation>
    <scope>NUCLEOTIDE SEQUENCE [LARGE SCALE GENOMIC DNA]</scope>
    <source>
        <strain evidence="6 7">TPP412</strain>
    </source>
</reference>
<evidence type="ECO:0000256" key="3">
    <source>
        <dbReference type="ARBA" id="ARBA00023125"/>
    </source>
</evidence>
<feature type="domain" description="HTH lysR-type" evidence="5">
    <location>
        <begin position="8"/>
        <end position="65"/>
    </location>
</feature>
<dbReference type="PANTHER" id="PTHR30537">
    <property type="entry name" value="HTH-TYPE TRANSCRIPTIONAL REGULATOR"/>
    <property type="match status" value="1"/>
</dbReference>
<dbReference type="CDD" id="cd08479">
    <property type="entry name" value="PBP2_CrgA_like_9"/>
    <property type="match status" value="1"/>
</dbReference>
<dbReference type="GO" id="GO:0006351">
    <property type="term" value="P:DNA-templated transcription"/>
    <property type="evidence" value="ECO:0007669"/>
    <property type="project" value="TreeGrafter"/>
</dbReference>
<dbReference type="GO" id="GO:0003700">
    <property type="term" value="F:DNA-binding transcription factor activity"/>
    <property type="evidence" value="ECO:0007669"/>
    <property type="project" value="InterPro"/>
</dbReference>